<dbReference type="InterPro" id="IPR055300">
    <property type="entry name" value="CWZF3/5/7"/>
</dbReference>
<dbReference type="EMBL" id="AUSU01007642">
    <property type="protein sequence ID" value="EPS60344.1"/>
    <property type="molecule type" value="Genomic_DNA"/>
</dbReference>
<sequence length="224" mass="24407">MVEFEGKICDVKDDKTVDPDITLSYIEDKVQNILGHHQKRFEGGVSAENLGARFGGYGSFLPMYRRLPSIFSQSASTKEPKPFLSYPHLAGEEAVVPVQRDCSSSAPSNHESHALKISPASASDRKNSIFCPDEGSASVQKVGFPSHKSINFSDLKKVRVRIKMGQNTLEKDNAEISRLGLAFSSSSRLNGHNEADGLVTESPQILGDSLSGIFQALSDLVSFF</sequence>
<dbReference type="PANTHER" id="PTHR46524">
    <property type="entry name" value="CW-TYPE ZINC FINGER"/>
    <property type="match status" value="1"/>
</dbReference>
<dbReference type="Proteomes" id="UP000015453">
    <property type="component" value="Unassembled WGS sequence"/>
</dbReference>
<keyword evidence="2" id="KW-1185">Reference proteome</keyword>
<name>S8C120_9LAMI</name>
<evidence type="ECO:0000313" key="2">
    <source>
        <dbReference type="Proteomes" id="UP000015453"/>
    </source>
</evidence>
<evidence type="ECO:0000313" key="1">
    <source>
        <dbReference type="EMBL" id="EPS60344.1"/>
    </source>
</evidence>
<protein>
    <submittedName>
        <fullName evidence="1">Uncharacterized protein</fullName>
    </submittedName>
</protein>
<organism evidence="1 2">
    <name type="scientific">Genlisea aurea</name>
    <dbReference type="NCBI Taxonomy" id="192259"/>
    <lineage>
        <taxon>Eukaryota</taxon>
        <taxon>Viridiplantae</taxon>
        <taxon>Streptophyta</taxon>
        <taxon>Embryophyta</taxon>
        <taxon>Tracheophyta</taxon>
        <taxon>Spermatophyta</taxon>
        <taxon>Magnoliopsida</taxon>
        <taxon>eudicotyledons</taxon>
        <taxon>Gunneridae</taxon>
        <taxon>Pentapetalae</taxon>
        <taxon>asterids</taxon>
        <taxon>lamiids</taxon>
        <taxon>Lamiales</taxon>
        <taxon>Lentibulariaceae</taxon>
        <taxon>Genlisea</taxon>
    </lineage>
</organism>
<accession>S8C120</accession>
<comment type="caution">
    <text evidence="1">The sequence shown here is derived from an EMBL/GenBank/DDBJ whole genome shotgun (WGS) entry which is preliminary data.</text>
</comment>
<dbReference type="OrthoDB" id="757982at2759"/>
<reference evidence="1 2" key="1">
    <citation type="journal article" date="2013" name="BMC Genomics">
        <title>The miniature genome of a carnivorous plant Genlisea aurea contains a low number of genes and short non-coding sequences.</title>
        <authorList>
            <person name="Leushkin E.V."/>
            <person name="Sutormin R.A."/>
            <person name="Nabieva E.R."/>
            <person name="Penin A.A."/>
            <person name="Kondrashov A.S."/>
            <person name="Logacheva M.D."/>
        </authorList>
    </citation>
    <scope>NUCLEOTIDE SEQUENCE [LARGE SCALE GENOMIC DNA]</scope>
</reference>
<proteinExistence type="predicted"/>
<dbReference type="AlphaFoldDB" id="S8C120"/>
<gene>
    <name evidence="1" type="ORF">M569_14459</name>
</gene>
<dbReference type="PANTHER" id="PTHR46524:SF12">
    <property type="entry name" value="CW-TYPE DOMAIN-CONTAINING PROTEIN"/>
    <property type="match status" value="1"/>
</dbReference>